<organism evidence="2 3">
    <name type="scientific">Hypsibius exemplaris</name>
    <name type="common">Freshwater tardigrade</name>
    <dbReference type="NCBI Taxonomy" id="2072580"/>
    <lineage>
        <taxon>Eukaryota</taxon>
        <taxon>Metazoa</taxon>
        <taxon>Ecdysozoa</taxon>
        <taxon>Tardigrada</taxon>
        <taxon>Eutardigrada</taxon>
        <taxon>Parachela</taxon>
        <taxon>Hypsibioidea</taxon>
        <taxon>Hypsibiidae</taxon>
        <taxon>Hypsibius</taxon>
    </lineage>
</organism>
<dbReference type="OrthoDB" id="9970547at2759"/>
<feature type="compositionally biased region" description="Polar residues" evidence="1">
    <location>
        <begin position="180"/>
        <end position="191"/>
    </location>
</feature>
<feature type="compositionally biased region" description="Basic and acidic residues" evidence="1">
    <location>
        <begin position="192"/>
        <end position="201"/>
    </location>
</feature>
<sequence>MHVEIGASKGQPISLNFRSEKPSVGLLMDIDGSFIDVLTPSMRCRSCESNYRYNTFRDKQMGLYYLYHERKAHLGNSTKPLLKQHRHFECRCRPGYRLPYFQPGPFQGEMIERATEAEYNAKFECEKIRNIRVVTQLTQLEDIFARQRDGYLGPRGGERPYSIYKKNACNTRCSQAVTHLSTNRARRSLSSEIERDREHST</sequence>
<dbReference type="Proteomes" id="UP000192578">
    <property type="component" value="Unassembled WGS sequence"/>
</dbReference>
<feature type="region of interest" description="Disordered" evidence="1">
    <location>
        <begin position="180"/>
        <end position="201"/>
    </location>
</feature>
<reference evidence="3" key="1">
    <citation type="submission" date="2017-01" db="EMBL/GenBank/DDBJ databases">
        <title>Comparative genomics of anhydrobiosis in the tardigrade Hypsibius dujardini.</title>
        <authorList>
            <person name="Yoshida Y."/>
            <person name="Koutsovoulos G."/>
            <person name="Laetsch D."/>
            <person name="Stevens L."/>
            <person name="Kumar S."/>
            <person name="Horikawa D."/>
            <person name="Ishino K."/>
            <person name="Komine S."/>
            <person name="Tomita M."/>
            <person name="Blaxter M."/>
            <person name="Arakawa K."/>
        </authorList>
    </citation>
    <scope>NUCLEOTIDE SEQUENCE [LARGE SCALE GENOMIC DNA]</scope>
    <source>
        <strain evidence="3">Z151</strain>
    </source>
</reference>
<evidence type="ECO:0000313" key="3">
    <source>
        <dbReference type="Proteomes" id="UP000192578"/>
    </source>
</evidence>
<comment type="caution">
    <text evidence="2">The sequence shown here is derived from an EMBL/GenBank/DDBJ whole genome shotgun (WGS) entry which is preliminary data.</text>
</comment>
<name>A0A9X6NCN4_HYPEX</name>
<protein>
    <submittedName>
        <fullName evidence="2">Uncharacterized protein</fullName>
    </submittedName>
</protein>
<gene>
    <name evidence="2" type="ORF">BV898_16132</name>
</gene>
<dbReference type="AlphaFoldDB" id="A0A9X6NCN4"/>
<proteinExistence type="predicted"/>
<evidence type="ECO:0000313" key="2">
    <source>
        <dbReference type="EMBL" id="OWA51657.1"/>
    </source>
</evidence>
<accession>A0A9X6NCN4</accession>
<keyword evidence="3" id="KW-1185">Reference proteome</keyword>
<evidence type="ECO:0000256" key="1">
    <source>
        <dbReference type="SAM" id="MobiDB-lite"/>
    </source>
</evidence>
<dbReference type="EMBL" id="MTYJ01000234">
    <property type="protein sequence ID" value="OWA51657.1"/>
    <property type="molecule type" value="Genomic_DNA"/>
</dbReference>